<dbReference type="EMBL" id="JAFDVH010000014">
    <property type="protein sequence ID" value="KAG7464737.1"/>
    <property type="molecule type" value="Genomic_DNA"/>
</dbReference>
<keyword evidence="2" id="KW-1185">Reference proteome</keyword>
<evidence type="ECO:0000313" key="1">
    <source>
        <dbReference type="EMBL" id="KAG7464737.1"/>
    </source>
</evidence>
<name>A0A9D3PQX6_MEGAT</name>
<protein>
    <submittedName>
        <fullName evidence="1">Uncharacterized protein</fullName>
    </submittedName>
</protein>
<reference evidence="1" key="1">
    <citation type="submission" date="2021-01" db="EMBL/GenBank/DDBJ databases">
        <authorList>
            <person name="Zahm M."/>
            <person name="Roques C."/>
            <person name="Cabau C."/>
            <person name="Klopp C."/>
            <person name="Donnadieu C."/>
            <person name="Jouanno E."/>
            <person name="Lampietro C."/>
            <person name="Louis A."/>
            <person name="Herpin A."/>
            <person name="Echchiki A."/>
            <person name="Berthelot C."/>
            <person name="Parey E."/>
            <person name="Roest-Crollius H."/>
            <person name="Braasch I."/>
            <person name="Postlethwait J."/>
            <person name="Bobe J."/>
            <person name="Montfort J."/>
            <person name="Bouchez O."/>
            <person name="Begum T."/>
            <person name="Mejri S."/>
            <person name="Adams A."/>
            <person name="Chen W.-J."/>
            <person name="Guiguen Y."/>
        </authorList>
    </citation>
    <scope>NUCLEOTIDE SEQUENCE</scope>
    <source>
        <strain evidence="1">YG-15Mar2019-1</strain>
        <tissue evidence="1">Brain</tissue>
    </source>
</reference>
<proteinExistence type="predicted"/>
<dbReference type="OrthoDB" id="9938511at2759"/>
<organism evidence="1 2">
    <name type="scientific">Megalops atlanticus</name>
    <name type="common">Tarpon</name>
    <name type="synonym">Clupea gigantea</name>
    <dbReference type="NCBI Taxonomy" id="7932"/>
    <lineage>
        <taxon>Eukaryota</taxon>
        <taxon>Metazoa</taxon>
        <taxon>Chordata</taxon>
        <taxon>Craniata</taxon>
        <taxon>Vertebrata</taxon>
        <taxon>Euteleostomi</taxon>
        <taxon>Actinopterygii</taxon>
        <taxon>Neopterygii</taxon>
        <taxon>Teleostei</taxon>
        <taxon>Elopiformes</taxon>
        <taxon>Megalopidae</taxon>
        <taxon>Megalops</taxon>
    </lineage>
</organism>
<gene>
    <name evidence="1" type="ORF">MATL_G00168790</name>
</gene>
<comment type="caution">
    <text evidence="1">The sequence shown here is derived from an EMBL/GenBank/DDBJ whole genome shotgun (WGS) entry which is preliminary data.</text>
</comment>
<sequence>MADHMALAEDWLSSRLRLCDLSTGTVTQPEQDKALREAIFNSQSCPPPAYCRSSVLSSLKTYTCILKQVEGEHSEGRVAQSDQYSPEFSPTAGTVRDSVHRFAHSLAEDILQSARGQWEMVMARSPRGPLGDPETLSSDIVKSALKEAAREGAPEHLVHSAPVEIGPRSTGAGLAVCGGGVCGAGPWRRGG</sequence>
<accession>A0A9D3PQX6</accession>
<evidence type="ECO:0000313" key="2">
    <source>
        <dbReference type="Proteomes" id="UP001046870"/>
    </source>
</evidence>
<dbReference type="AlphaFoldDB" id="A0A9D3PQX6"/>
<dbReference type="Proteomes" id="UP001046870">
    <property type="component" value="Chromosome 14"/>
</dbReference>